<dbReference type="CDD" id="cd06261">
    <property type="entry name" value="TM_PBP2"/>
    <property type="match status" value="1"/>
</dbReference>
<evidence type="ECO:0000256" key="5">
    <source>
        <dbReference type="ARBA" id="ARBA00022989"/>
    </source>
</evidence>
<feature type="domain" description="ABC transmembrane type-1" evidence="8">
    <location>
        <begin position="72"/>
        <end position="273"/>
    </location>
</feature>
<feature type="transmembrane region" description="Helical" evidence="7">
    <location>
        <begin position="180"/>
        <end position="202"/>
    </location>
</feature>
<proteinExistence type="predicted"/>
<dbReference type="AlphaFoldDB" id="A0A7X0W0R2"/>
<keyword evidence="10" id="KW-1185">Reference proteome</keyword>
<evidence type="ECO:0000259" key="8">
    <source>
        <dbReference type="PROSITE" id="PS50928"/>
    </source>
</evidence>
<evidence type="ECO:0000256" key="3">
    <source>
        <dbReference type="ARBA" id="ARBA00022475"/>
    </source>
</evidence>
<dbReference type="InterPro" id="IPR000515">
    <property type="entry name" value="MetI-like"/>
</dbReference>
<evidence type="ECO:0000256" key="6">
    <source>
        <dbReference type="ARBA" id="ARBA00023136"/>
    </source>
</evidence>
<feature type="transmembrane region" description="Helical" evidence="7">
    <location>
        <begin position="141"/>
        <end position="159"/>
    </location>
</feature>
<comment type="caution">
    <text evidence="9">The sequence shown here is derived from an EMBL/GenBank/DDBJ whole genome shotgun (WGS) entry which is preliminary data.</text>
</comment>
<keyword evidence="6 7" id="KW-0472">Membrane</keyword>
<evidence type="ECO:0000313" key="10">
    <source>
        <dbReference type="Proteomes" id="UP000564644"/>
    </source>
</evidence>
<comment type="subcellular location">
    <subcellularLocation>
        <location evidence="1">Cell membrane</location>
        <topology evidence="1">Multi-pass membrane protein</topology>
    </subcellularLocation>
</comment>
<evidence type="ECO:0000256" key="2">
    <source>
        <dbReference type="ARBA" id="ARBA00022448"/>
    </source>
</evidence>
<keyword evidence="3" id="KW-1003">Cell membrane</keyword>
<evidence type="ECO:0000313" key="9">
    <source>
        <dbReference type="EMBL" id="MBB6735338.1"/>
    </source>
</evidence>
<sequence length="289" mass="32065">MSGRKLNWTDLIIIIFISAVAISCLVPFLYMIALSLSSNNAITSQKVSLWPVGFTIETYKTILSDVEMIYTLGYTIVLTAIYTIFCMFLTVCAAYPLTKKRLKGRNFLLTVLVITMYFSGGLIPSYLLVKNLDMMNTVWSLILPGAMSVFNVIILKTFFGSLPESLEESASIDGCNDLGILVRIVLPLSLPSIATLSLFYAVDRWNGFQDALFYITNKNLYPMQLKLYQIITANQQLDTQQGEGSVGAYIVPESLKAASVMFTTVPILVVYPKLQKYFVEGVLTGAIKG</sequence>
<evidence type="ECO:0000256" key="4">
    <source>
        <dbReference type="ARBA" id="ARBA00022692"/>
    </source>
</evidence>
<dbReference type="PANTHER" id="PTHR43744:SF9">
    <property type="entry name" value="POLYGALACTURONAN_RHAMNOGALACTURONAN TRANSPORT SYSTEM PERMEASE PROTEIN YTCP"/>
    <property type="match status" value="1"/>
</dbReference>
<dbReference type="EMBL" id="JACJVO010000046">
    <property type="protein sequence ID" value="MBB6735338.1"/>
    <property type="molecule type" value="Genomic_DNA"/>
</dbReference>
<dbReference type="InterPro" id="IPR035906">
    <property type="entry name" value="MetI-like_sf"/>
</dbReference>
<dbReference type="PROSITE" id="PS50928">
    <property type="entry name" value="ABC_TM1"/>
    <property type="match status" value="1"/>
</dbReference>
<feature type="transmembrane region" description="Helical" evidence="7">
    <location>
        <begin position="107"/>
        <end position="129"/>
    </location>
</feature>
<keyword evidence="4 7" id="KW-0812">Transmembrane</keyword>
<dbReference type="PANTHER" id="PTHR43744">
    <property type="entry name" value="ABC TRANSPORTER PERMEASE PROTEIN MG189-RELATED-RELATED"/>
    <property type="match status" value="1"/>
</dbReference>
<dbReference type="SUPFAM" id="SSF161098">
    <property type="entry name" value="MetI-like"/>
    <property type="match status" value="1"/>
</dbReference>
<protein>
    <submittedName>
        <fullName evidence="9">Carbohydrate ABC transporter permease</fullName>
    </submittedName>
</protein>
<feature type="transmembrane region" description="Helical" evidence="7">
    <location>
        <begin position="12"/>
        <end position="33"/>
    </location>
</feature>
<reference evidence="9 10" key="1">
    <citation type="submission" date="2020-08" db="EMBL/GenBank/DDBJ databases">
        <title>Cohnella phylogeny.</title>
        <authorList>
            <person name="Dunlap C."/>
        </authorList>
    </citation>
    <scope>NUCLEOTIDE SEQUENCE [LARGE SCALE GENOMIC DNA]</scope>
    <source>
        <strain evidence="9 10">CBP 2801</strain>
    </source>
</reference>
<dbReference type="Gene3D" id="1.10.3720.10">
    <property type="entry name" value="MetI-like"/>
    <property type="match status" value="1"/>
</dbReference>
<dbReference type="PROSITE" id="PS51257">
    <property type="entry name" value="PROKAR_LIPOPROTEIN"/>
    <property type="match status" value="1"/>
</dbReference>
<accession>A0A7X0W0R2</accession>
<evidence type="ECO:0000256" key="7">
    <source>
        <dbReference type="SAM" id="Phobius"/>
    </source>
</evidence>
<dbReference type="RefSeq" id="WP_185132990.1">
    <property type="nucleotide sequence ID" value="NZ_JACJVO010000046.1"/>
</dbReference>
<gene>
    <name evidence="9" type="ORF">H7C18_30930</name>
</gene>
<dbReference type="GO" id="GO:0055085">
    <property type="term" value="P:transmembrane transport"/>
    <property type="evidence" value="ECO:0007669"/>
    <property type="project" value="InterPro"/>
</dbReference>
<keyword evidence="2" id="KW-0813">Transport</keyword>
<evidence type="ECO:0000256" key="1">
    <source>
        <dbReference type="ARBA" id="ARBA00004651"/>
    </source>
</evidence>
<dbReference type="Proteomes" id="UP000564644">
    <property type="component" value="Unassembled WGS sequence"/>
</dbReference>
<dbReference type="GO" id="GO:0005886">
    <property type="term" value="C:plasma membrane"/>
    <property type="evidence" value="ECO:0007669"/>
    <property type="project" value="UniProtKB-SubCell"/>
</dbReference>
<keyword evidence="5 7" id="KW-1133">Transmembrane helix</keyword>
<feature type="transmembrane region" description="Helical" evidence="7">
    <location>
        <begin position="72"/>
        <end position="95"/>
    </location>
</feature>
<name>A0A7X0W0R2_9BACL</name>
<organism evidence="9 10">
    <name type="scientific">Cohnella zeiphila</name>
    <dbReference type="NCBI Taxonomy" id="2761120"/>
    <lineage>
        <taxon>Bacteria</taxon>
        <taxon>Bacillati</taxon>
        <taxon>Bacillota</taxon>
        <taxon>Bacilli</taxon>
        <taxon>Bacillales</taxon>
        <taxon>Paenibacillaceae</taxon>
        <taxon>Cohnella</taxon>
    </lineage>
</organism>